<proteinExistence type="predicted"/>
<evidence type="ECO:0000313" key="3">
    <source>
        <dbReference type="Proteomes" id="UP001234989"/>
    </source>
</evidence>
<feature type="compositionally biased region" description="Acidic residues" evidence="1">
    <location>
        <begin position="1"/>
        <end position="20"/>
    </location>
</feature>
<evidence type="ECO:0000313" key="2">
    <source>
        <dbReference type="EMBL" id="WMV58961.1"/>
    </source>
</evidence>
<dbReference type="EMBL" id="CP133623">
    <property type="protein sequence ID" value="WMV58961.1"/>
    <property type="molecule type" value="Genomic_DNA"/>
</dbReference>
<keyword evidence="3" id="KW-1185">Reference proteome</keyword>
<dbReference type="AlphaFoldDB" id="A0AAF0V957"/>
<reference evidence="2" key="1">
    <citation type="submission" date="2023-08" db="EMBL/GenBank/DDBJ databases">
        <title>A de novo genome assembly of Solanum verrucosum Schlechtendal, a Mexican diploid species geographically isolated from the other diploid A-genome species in potato relatives.</title>
        <authorList>
            <person name="Hosaka K."/>
        </authorList>
    </citation>
    <scope>NUCLEOTIDE SEQUENCE</scope>
    <source>
        <tissue evidence="2">Young leaves</tissue>
    </source>
</reference>
<accession>A0AAF0V957</accession>
<sequence length="281" mass="31819">MHHEEIEENVEEVGQEEEVQGETTGVPPIDPMVAQHIMSFLKGLVGLGVLPSVQAIQAPVNPPFVAITPKVGGNVGNDAFFLLLLGSIMTTNEHDMLTKFLKLKPTVFLGSKSVDAYEFILDCYERLHKLGIVHQHGVEFVTFQLQGEAKQWWRAYMTEKDQELATVLTQLDVLAKKVMELEEVSKKKDMYIPPHERRRTKKEEGGQIEEVLSLILYKVKGHDRVLEEIKENVLMLNQMITSHSVFIQLQESQMDQVLSSLYPEPEEGLPYENKANPTNGI</sequence>
<gene>
    <name evidence="2" type="ORF">MTR67_052346</name>
</gene>
<feature type="region of interest" description="Disordered" evidence="1">
    <location>
        <begin position="1"/>
        <end position="22"/>
    </location>
</feature>
<name>A0AAF0V957_SOLVR</name>
<evidence type="ECO:0000256" key="1">
    <source>
        <dbReference type="SAM" id="MobiDB-lite"/>
    </source>
</evidence>
<evidence type="ECO:0008006" key="4">
    <source>
        <dbReference type="Google" id="ProtNLM"/>
    </source>
</evidence>
<dbReference type="Proteomes" id="UP001234989">
    <property type="component" value="Chromosome 12"/>
</dbReference>
<protein>
    <recommendedName>
        <fullName evidence="4">Retrotransposon gag domain-containing protein</fullName>
    </recommendedName>
</protein>
<organism evidence="2 3">
    <name type="scientific">Solanum verrucosum</name>
    <dbReference type="NCBI Taxonomy" id="315347"/>
    <lineage>
        <taxon>Eukaryota</taxon>
        <taxon>Viridiplantae</taxon>
        <taxon>Streptophyta</taxon>
        <taxon>Embryophyta</taxon>
        <taxon>Tracheophyta</taxon>
        <taxon>Spermatophyta</taxon>
        <taxon>Magnoliopsida</taxon>
        <taxon>eudicotyledons</taxon>
        <taxon>Gunneridae</taxon>
        <taxon>Pentapetalae</taxon>
        <taxon>asterids</taxon>
        <taxon>lamiids</taxon>
        <taxon>Solanales</taxon>
        <taxon>Solanaceae</taxon>
        <taxon>Solanoideae</taxon>
        <taxon>Solaneae</taxon>
        <taxon>Solanum</taxon>
    </lineage>
</organism>